<dbReference type="Pfam" id="PF12937">
    <property type="entry name" value="F-box-like"/>
    <property type="match status" value="1"/>
</dbReference>
<dbReference type="CDD" id="cd00029">
    <property type="entry name" value="C1"/>
    <property type="match status" value="1"/>
</dbReference>
<keyword evidence="10" id="KW-1185">Reference proteome</keyword>
<name>L8GXC3_ACACF</name>
<evidence type="ECO:0000256" key="7">
    <source>
        <dbReference type="SAM" id="SignalP"/>
    </source>
</evidence>
<dbReference type="EMBL" id="KB007974">
    <property type="protein sequence ID" value="ELR17223.1"/>
    <property type="molecule type" value="Genomic_DNA"/>
</dbReference>
<dbReference type="InterPro" id="IPR002219">
    <property type="entry name" value="PKC_DAG/PE"/>
</dbReference>
<evidence type="ECO:0000256" key="1">
    <source>
        <dbReference type="ARBA" id="ARBA00022723"/>
    </source>
</evidence>
<evidence type="ECO:0000256" key="6">
    <source>
        <dbReference type="SAM" id="MobiDB-lite"/>
    </source>
</evidence>
<dbReference type="InterPro" id="IPR050498">
    <property type="entry name" value="Ycf3"/>
</dbReference>
<dbReference type="KEGG" id="acan:ACA1_058900"/>
<sequence length="531" mass="57628">MCGGGMGPLPLWLAIPLIGGAIVVNAAEKTVSGVAAASGAAYTAGRLASNEAGKQLDHFLHPDVLANAIAADPANPRLYLQRAQTTFAALSVPSYRSRPTVGMRGMRGALRGQIRRGAASRYLGGGGGQLVEEDALLEEEENKARKVVEQAEMEEVVRDAQQSVGLSGGRGSVASVEALYVLGLALDRLGRWAEAAEAFAHAIDALLASKTDNEVEGNSKDDEAEEEEEPSEEEPLQRAHGGNHSPAATVGHKYGVQTFRKPTFCDHCSKLLVGFRNQEAHCLRLIDFHVPTLCSQCRLPLLGLTKQGLHCSRCKSVVLSTNVSGFTKASVHQKCTAAFNESHLKCQSRGKKKVLPAAATTVPTLAELYNCKGLALYHDSQYEQAIVLFTTAAGLAQSVVPQYTAIANRGLCHFYLDNLDRAIDDLSQAIDHGVANEQAFSTRATAFQLTDKDDMAQADRRQALLYNPRAIVKVFPYPMPVELVSHVFSFLSLQEKAKCALTCHLWHDLAQKDLVRPHAEMEYPFYDPDYY</sequence>
<dbReference type="PANTHER" id="PTHR44858">
    <property type="entry name" value="TETRATRICOPEPTIDE REPEAT PROTEIN 6"/>
    <property type="match status" value="1"/>
</dbReference>
<evidence type="ECO:0000259" key="8">
    <source>
        <dbReference type="PROSITE" id="PS50081"/>
    </source>
</evidence>
<gene>
    <name evidence="9" type="ORF">ACA1_058900</name>
</gene>
<dbReference type="Gene3D" id="1.25.40.10">
    <property type="entry name" value="Tetratricopeptide repeat domain"/>
    <property type="match status" value="2"/>
</dbReference>
<dbReference type="InterPro" id="IPR011990">
    <property type="entry name" value="TPR-like_helical_dom_sf"/>
</dbReference>
<keyword evidence="2" id="KW-0677">Repeat</keyword>
<feature type="region of interest" description="Disordered" evidence="6">
    <location>
        <begin position="212"/>
        <end position="247"/>
    </location>
</feature>
<evidence type="ECO:0000313" key="10">
    <source>
        <dbReference type="Proteomes" id="UP000011083"/>
    </source>
</evidence>
<dbReference type="SUPFAM" id="SSF57889">
    <property type="entry name" value="Cysteine-rich domain"/>
    <property type="match status" value="2"/>
</dbReference>
<keyword evidence="4" id="KW-0862">Zinc</keyword>
<dbReference type="SUPFAM" id="SSF81383">
    <property type="entry name" value="F-box domain"/>
    <property type="match status" value="1"/>
</dbReference>
<keyword evidence="7" id="KW-0732">Signal</keyword>
<dbReference type="Proteomes" id="UP000011083">
    <property type="component" value="Unassembled WGS sequence"/>
</dbReference>
<dbReference type="InterPro" id="IPR046349">
    <property type="entry name" value="C1-like_sf"/>
</dbReference>
<dbReference type="Gene3D" id="1.20.1280.50">
    <property type="match status" value="1"/>
</dbReference>
<dbReference type="GeneID" id="14918331"/>
<keyword evidence="1" id="KW-0479">Metal-binding</keyword>
<evidence type="ECO:0000256" key="5">
    <source>
        <dbReference type="SAM" id="Coils"/>
    </source>
</evidence>
<accession>L8GXC3</accession>
<feature type="chain" id="PRO_5003990179" evidence="7">
    <location>
        <begin position="27"/>
        <end position="531"/>
    </location>
</feature>
<dbReference type="PANTHER" id="PTHR44858:SF1">
    <property type="entry name" value="UDP-N-ACETYLGLUCOSAMINE--PEPTIDE N-ACETYLGLUCOSAMINYLTRANSFERASE SPINDLY-RELATED"/>
    <property type="match status" value="1"/>
</dbReference>
<dbReference type="PROSITE" id="PS50081">
    <property type="entry name" value="ZF_DAG_PE_2"/>
    <property type="match status" value="1"/>
</dbReference>
<feature type="compositionally biased region" description="Basic and acidic residues" evidence="6">
    <location>
        <begin position="212"/>
        <end position="221"/>
    </location>
</feature>
<keyword evidence="3" id="KW-0802">TPR repeat</keyword>
<dbReference type="OrthoDB" id="63267at2759"/>
<dbReference type="VEuPathDB" id="AmoebaDB:ACA1_058900"/>
<dbReference type="GO" id="GO:0046872">
    <property type="term" value="F:metal ion binding"/>
    <property type="evidence" value="ECO:0007669"/>
    <property type="project" value="UniProtKB-KW"/>
</dbReference>
<dbReference type="InterPro" id="IPR001810">
    <property type="entry name" value="F-box_dom"/>
</dbReference>
<evidence type="ECO:0000256" key="4">
    <source>
        <dbReference type="ARBA" id="ARBA00022833"/>
    </source>
</evidence>
<feature type="domain" description="Phorbol-ester/DAG-type" evidence="8">
    <location>
        <begin position="251"/>
        <end position="335"/>
    </location>
</feature>
<evidence type="ECO:0000256" key="3">
    <source>
        <dbReference type="ARBA" id="ARBA00022803"/>
    </source>
</evidence>
<dbReference type="AlphaFoldDB" id="L8GXC3"/>
<protein>
    <submittedName>
        <fullName evidence="9">Tetratricopeptide repeat domain containing protein</fullName>
    </submittedName>
</protein>
<feature type="coiled-coil region" evidence="5">
    <location>
        <begin position="130"/>
        <end position="157"/>
    </location>
</feature>
<dbReference type="RefSeq" id="XP_004339236.1">
    <property type="nucleotide sequence ID" value="XM_004339188.1"/>
</dbReference>
<dbReference type="Gene3D" id="3.30.60.20">
    <property type="match status" value="2"/>
</dbReference>
<dbReference type="CDD" id="cd09917">
    <property type="entry name" value="F-box_SF"/>
    <property type="match status" value="1"/>
</dbReference>
<dbReference type="SMART" id="SM00256">
    <property type="entry name" value="FBOX"/>
    <property type="match status" value="1"/>
</dbReference>
<keyword evidence="5" id="KW-0175">Coiled coil</keyword>
<feature type="signal peptide" evidence="7">
    <location>
        <begin position="1"/>
        <end position="26"/>
    </location>
</feature>
<dbReference type="InterPro" id="IPR019734">
    <property type="entry name" value="TPR_rpt"/>
</dbReference>
<reference evidence="9 10" key="1">
    <citation type="journal article" date="2013" name="Genome Biol.">
        <title>Genome of Acanthamoeba castellanii highlights extensive lateral gene transfer and early evolution of tyrosine kinase signaling.</title>
        <authorList>
            <person name="Clarke M."/>
            <person name="Lohan A.J."/>
            <person name="Liu B."/>
            <person name="Lagkouvardos I."/>
            <person name="Roy S."/>
            <person name="Zafar N."/>
            <person name="Bertelli C."/>
            <person name="Schilde C."/>
            <person name="Kianianmomeni A."/>
            <person name="Burglin T.R."/>
            <person name="Frech C."/>
            <person name="Turcotte B."/>
            <person name="Kopec K.O."/>
            <person name="Synnott J.M."/>
            <person name="Choo C."/>
            <person name="Paponov I."/>
            <person name="Finkler A."/>
            <person name="Soon Heng Tan C."/>
            <person name="Hutchins A.P."/>
            <person name="Weinmeier T."/>
            <person name="Rattei T."/>
            <person name="Chu J.S."/>
            <person name="Gimenez G."/>
            <person name="Irimia M."/>
            <person name="Rigden D.J."/>
            <person name="Fitzpatrick D.A."/>
            <person name="Lorenzo-Morales J."/>
            <person name="Bateman A."/>
            <person name="Chiu C.H."/>
            <person name="Tang P."/>
            <person name="Hegemann P."/>
            <person name="Fromm H."/>
            <person name="Raoult D."/>
            <person name="Greub G."/>
            <person name="Miranda-Saavedra D."/>
            <person name="Chen N."/>
            <person name="Nash P."/>
            <person name="Ginger M.L."/>
            <person name="Horn M."/>
            <person name="Schaap P."/>
            <person name="Caler L."/>
            <person name="Loftus B."/>
        </authorList>
    </citation>
    <scope>NUCLEOTIDE SEQUENCE [LARGE SCALE GENOMIC DNA]</scope>
    <source>
        <strain evidence="9 10">Neff</strain>
    </source>
</reference>
<evidence type="ECO:0000313" key="9">
    <source>
        <dbReference type="EMBL" id="ELR17223.1"/>
    </source>
</evidence>
<feature type="compositionally biased region" description="Acidic residues" evidence="6">
    <location>
        <begin position="222"/>
        <end position="234"/>
    </location>
</feature>
<dbReference type="SMART" id="SM00028">
    <property type="entry name" value="TPR"/>
    <property type="match status" value="4"/>
</dbReference>
<proteinExistence type="predicted"/>
<organism evidence="9 10">
    <name type="scientific">Acanthamoeba castellanii (strain ATCC 30010 / Neff)</name>
    <dbReference type="NCBI Taxonomy" id="1257118"/>
    <lineage>
        <taxon>Eukaryota</taxon>
        <taxon>Amoebozoa</taxon>
        <taxon>Discosea</taxon>
        <taxon>Longamoebia</taxon>
        <taxon>Centramoebida</taxon>
        <taxon>Acanthamoebidae</taxon>
        <taxon>Acanthamoeba</taxon>
    </lineage>
</organism>
<dbReference type="InterPro" id="IPR036047">
    <property type="entry name" value="F-box-like_dom_sf"/>
</dbReference>
<evidence type="ECO:0000256" key="2">
    <source>
        <dbReference type="ARBA" id="ARBA00022737"/>
    </source>
</evidence>
<dbReference type="SUPFAM" id="SSF48452">
    <property type="entry name" value="TPR-like"/>
    <property type="match status" value="1"/>
</dbReference>